<keyword evidence="3" id="KW-0547">Nucleotide-binding</keyword>
<dbReference type="InterPro" id="IPR050517">
    <property type="entry name" value="DDR_Repair_Kinase"/>
</dbReference>
<name>A0A5J4WJ88_9EUKA</name>
<evidence type="ECO:0000256" key="1">
    <source>
        <dbReference type="ARBA" id="ARBA00012513"/>
    </source>
</evidence>
<dbReference type="PANTHER" id="PTHR11139">
    <property type="entry name" value="ATAXIA TELANGIECTASIA MUTATED ATM -RELATED"/>
    <property type="match status" value="1"/>
</dbReference>
<dbReference type="Gene3D" id="3.30.1010.10">
    <property type="entry name" value="Phosphatidylinositol 3-kinase Catalytic Subunit, Chain A, domain 4"/>
    <property type="match status" value="1"/>
</dbReference>
<keyword evidence="4 8" id="KW-0418">Kinase</keyword>
<dbReference type="EC" id="2.7.11.1" evidence="1"/>
<dbReference type="GO" id="GO:0005737">
    <property type="term" value="C:cytoplasm"/>
    <property type="evidence" value="ECO:0007669"/>
    <property type="project" value="TreeGrafter"/>
</dbReference>
<dbReference type="Gene3D" id="1.10.1070.11">
    <property type="entry name" value="Phosphatidylinositol 3-/4-kinase, catalytic domain"/>
    <property type="match status" value="1"/>
</dbReference>
<dbReference type="InterPro" id="IPR018936">
    <property type="entry name" value="PI3/4_kinase_CS"/>
</dbReference>
<dbReference type="Proteomes" id="UP000324800">
    <property type="component" value="Unassembled WGS sequence"/>
</dbReference>
<dbReference type="SUPFAM" id="SSF56112">
    <property type="entry name" value="Protein kinase-like (PK-like)"/>
    <property type="match status" value="1"/>
</dbReference>
<accession>A0A5J4WJ88</accession>
<feature type="domain" description="FATC" evidence="7">
    <location>
        <begin position="295"/>
        <end position="327"/>
    </location>
</feature>
<dbReference type="InterPro" id="IPR011009">
    <property type="entry name" value="Kinase-like_dom_sf"/>
</dbReference>
<dbReference type="SMART" id="SM00146">
    <property type="entry name" value="PI3Kc"/>
    <property type="match status" value="1"/>
</dbReference>
<evidence type="ECO:0000313" key="8">
    <source>
        <dbReference type="EMBL" id="KAA6394961.1"/>
    </source>
</evidence>
<dbReference type="InterPro" id="IPR036940">
    <property type="entry name" value="PI3/4_kinase_cat_sf"/>
</dbReference>
<evidence type="ECO:0000313" key="9">
    <source>
        <dbReference type="Proteomes" id="UP000324800"/>
    </source>
</evidence>
<keyword evidence="2" id="KW-0808">Transferase</keyword>
<dbReference type="GO" id="GO:0005524">
    <property type="term" value="F:ATP binding"/>
    <property type="evidence" value="ECO:0007669"/>
    <property type="project" value="UniProtKB-KW"/>
</dbReference>
<dbReference type="Pfam" id="PF02260">
    <property type="entry name" value="FATC"/>
    <property type="match status" value="1"/>
</dbReference>
<evidence type="ECO:0000259" key="6">
    <source>
        <dbReference type="PROSITE" id="PS50290"/>
    </source>
</evidence>
<evidence type="ECO:0000259" key="7">
    <source>
        <dbReference type="PROSITE" id="PS51190"/>
    </source>
</evidence>
<dbReference type="PANTHER" id="PTHR11139:SF9">
    <property type="entry name" value="SERINE_THREONINE-PROTEIN KINASE MTOR"/>
    <property type="match status" value="1"/>
</dbReference>
<proteinExistence type="predicted"/>
<dbReference type="AlphaFoldDB" id="A0A5J4WJ88"/>
<dbReference type="OrthoDB" id="381190at2759"/>
<dbReference type="GO" id="GO:0031929">
    <property type="term" value="P:TOR signaling"/>
    <property type="evidence" value="ECO:0007669"/>
    <property type="project" value="TreeGrafter"/>
</dbReference>
<dbReference type="GO" id="GO:0016242">
    <property type="term" value="P:negative regulation of macroautophagy"/>
    <property type="evidence" value="ECO:0007669"/>
    <property type="project" value="TreeGrafter"/>
</dbReference>
<protein>
    <recommendedName>
        <fullName evidence="1">non-specific serine/threonine protein kinase</fullName>
        <ecNumber evidence="1">2.7.11.1</ecNumber>
    </recommendedName>
</protein>
<reference evidence="8 9" key="1">
    <citation type="submission" date="2019-03" db="EMBL/GenBank/DDBJ databases">
        <title>Single cell metagenomics reveals metabolic interactions within the superorganism composed of flagellate Streblomastix strix and complex community of Bacteroidetes bacteria on its surface.</title>
        <authorList>
            <person name="Treitli S.C."/>
            <person name="Kolisko M."/>
            <person name="Husnik F."/>
            <person name="Keeling P."/>
            <person name="Hampl V."/>
        </authorList>
    </citation>
    <scope>NUCLEOTIDE SEQUENCE [LARGE SCALE GENOMIC DNA]</scope>
    <source>
        <strain evidence="8">ST1C</strain>
    </source>
</reference>
<evidence type="ECO:0000256" key="3">
    <source>
        <dbReference type="ARBA" id="ARBA00022741"/>
    </source>
</evidence>
<sequence>MPGTIFDKLFHVFPSKQRPRFFQALGNDGLWYYFLLKGKEDLRLDERIMQLFKLINSLFEGNNTMQNLTIRRYPVIPLSPIVGLVGMLNNHETIVKSVREYRQDHHIEINDESNEQRLEMFNDICSQTAARDLYDIIWLNSESTDNWFDSRRNFTRSSAVMSMVGHIIGLGDRHLSNILLERGSSRVVHIDFGDCFEQAMNRVESAEHVPFRLTRMMINAFCDIGGAKGAFEVTCEQTMQLLRNNKDGIMAMLEAFVLDPLAGWSEANRQLIKSQGEDSISKIERKLKGFEIDGEFFSTKEQVNNLIQKATSCENLSNQYLGWRPFW</sequence>
<dbReference type="GO" id="GO:0004674">
    <property type="term" value="F:protein serine/threonine kinase activity"/>
    <property type="evidence" value="ECO:0007669"/>
    <property type="project" value="UniProtKB-EC"/>
</dbReference>
<evidence type="ECO:0000256" key="4">
    <source>
        <dbReference type="ARBA" id="ARBA00022777"/>
    </source>
</evidence>
<evidence type="ECO:0000256" key="2">
    <source>
        <dbReference type="ARBA" id="ARBA00022679"/>
    </source>
</evidence>
<dbReference type="InterPro" id="IPR000403">
    <property type="entry name" value="PI3/4_kinase_cat_dom"/>
</dbReference>
<dbReference type="GO" id="GO:0031931">
    <property type="term" value="C:TORC1 complex"/>
    <property type="evidence" value="ECO:0007669"/>
    <property type="project" value="TreeGrafter"/>
</dbReference>
<dbReference type="PROSITE" id="PS00916">
    <property type="entry name" value="PI3_4_KINASE_2"/>
    <property type="match status" value="1"/>
</dbReference>
<dbReference type="SMART" id="SM01343">
    <property type="entry name" value="FATC"/>
    <property type="match status" value="1"/>
</dbReference>
<keyword evidence="5" id="KW-0067">ATP-binding</keyword>
<comment type="caution">
    <text evidence="8">The sequence shown here is derived from an EMBL/GenBank/DDBJ whole genome shotgun (WGS) entry which is preliminary data.</text>
</comment>
<dbReference type="PROSITE" id="PS51190">
    <property type="entry name" value="FATC"/>
    <property type="match status" value="1"/>
</dbReference>
<dbReference type="InterPro" id="IPR003152">
    <property type="entry name" value="FATC_dom"/>
</dbReference>
<dbReference type="EMBL" id="SNRW01001802">
    <property type="protein sequence ID" value="KAA6394961.1"/>
    <property type="molecule type" value="Genomic_DNA"/>
</dbReference>
<dbReference type="GO" id="GO:0031932">
    <property type="term" value="C:TORC2 complex"/>
    <property type="evidence" value="ECO:0007669"/>
    <property type="project" value="TreeGrafter"/>
</dbReference>
<organism evidence="8 9">
    <name type="scientific">Streblomastix strix</name>
    <dbReference type="NCBI Taxonomy" id="222440"/>
    <lineage>
        <taxon>Eukaryota</taxon>
        <taxon>Metamonada</taxon>
        <taxon>Preaxostyla</taxon>
        <taxon>Oxymonadida</taxon>
        <taxon>Streblomastigidae</taxon>
        <taxon>Streblomastix</taxon>
    </lineage>
</organism>
<gene>
    <name evidence="8" type="ORF">EZS28_009510</name>
</gene>
<evidence type="ECO:0000256" key="5">
    <source>
        <dbReference type="ARBA" id="ARBA00022840"/>
    </source>
</evidence>
<feature type="domain" description="PI3K/PI4K catalytic" evidence="6">
    <location>
        <begin position="6"/>
        <end position="315"/>
    </location>
</feature>
<dbReference type="PROSITE" id="PS50290">
    <property type="entry name" value="PI3_4_KINASE_3"/>
    <property type="match status" value="1"/>
</dbReference>
<dbReference type="Pfam" id="PF00454">
    <property type="entry name" value="PI3_PI4_kinase"/>
    <property type="match status" value="1"/>
</dbReference>
<dbReference type="GO" id="GO:0005634">
    <property type="term" value="C:nucleus"/>
    <property type="evidence" value="ECO:0007669"/>
    <property type="project" value="TreeGrafter"/>
</dbReference>